<dbReference type="STRING" id="1860122.A9404_07380"/>
<keyword evidence="7 9" id="KW-1133">Transmembrane helix</keyword>
<organism evidence="12 13">
    <name type="scientific">Halothiobacillus diazotrophicus</name>
    <dbReference type="NCBI Taxonomy" id="1860122"/>
    <lineage>
        <taxon>Bacteria</taxon>
        <taxon>Pseudomonadati</taxon>
        <taxon>Pseudomonadota</taxon>
        <taxon>Gammaproteobacteria</taxon>
        <taxon>Chromatiales</taxon>
        <taxon>Halothiobacillaceae</taxon>
        <taxon>Halothiobacillus</taxon>
    </lineage>
</organism>
<dbReference type="GO" id="GO:0006817">
    <property type="term" value="P:phosphate ion transport"/>
    <property type="evidence" value="ECO:0007669"/>
    <property type="project" value="UniProtKB-KW"/>
</dbReference>
<sequence>MLSIFSGFRFRWRVGLVASLLPLSLLVIVAFLLQAAWPAITFNGIGFLTHNSWNLGNMYADPVTIRGQEVLPRADYGVLFLVVGTLLSSLIALALAVPVGVLSAIFLAEGLRGAARGLGSFLVELLAAVPSVVYGLWGYLVLIPLLGHDLYPWMAHTLGPVLPMFRGPSGSGYGLLTAGILLAFMVVPLITASLRDALAATPAALREAGASMGASRMEVVRLILLRGQRNVVIGVTVLAFGRALGETMAVLMVSGNALNSLPKNIYDPVSTMAAFIASQLDSALQDPTGMAVHALAEIALLLMLISVLVNAAARGLLWLSGYRP</sequence>
<evidence type="ECO:0000256" key="6">
    <source>
        <dbReference type="ARBA" id="ARBA00022692"/>
    </source>
</evidence>
<comment type="function">
    <text evidence="10">Part of the binding-protein-dependent transport system for phosphate; probably responsible for the translocation of the substrate across the membrane.</text>
</comment>
<keyword evidence="3 9" id="KW-0813">Transport</keyword>
<comment type="similarity">
    <text evidence="2 10">Belongs to the binding-protein-dependent transport system permease family. CysTW subfamily.</text>
</comment>
<feature type="transmembrane region" description="Helical" evidence="9">
    <location>
        <begin position="172"/>
        <end position="192"/>
    </location>
</feature>
<comment type="caution">
    <text evidence="10">Lacks conserved residue(s) required for the propagation of feature annotation.</text>
</comment>
<comment type="subcellular location">
    <subcellularLocation>
        <location evidence="10">Cell inner membrane</location>
        <topology evidence="10">Multi-pass membrane protein</topology>
    </subcellularLocation>
    <subcellularLocation>
        <location evidence="1 9">Cell membrane</location>
        <topology evidence="1 9">Multi-pass membrane protein</topology>
    </subcellularLocation>
</comment>
<dbReference type="InterPro" id="IPR051124">
    <property type="entry name" value="Phosphate_Transport_Permease"/>
</dbReference>
<feature type="domain" description="ABC transmembrane type-1" evidence="11">
    <location>
        <begin position="82"/>
        <end position="313"/>
    </location>
</feature>
<dbReference type="KEGG" id="haz:A9404_07380"/>
<dbReference type="PANTHER" id="PTHR30425">
    <property type="entry name" value="PHOSPHATE TRANSPORT SYSTEM PERMEASE PROTEIN PST"/>
    <property type="match status" value="1"/>
</dbReference>
<feature type="transmembrane region" description="Helical" evidence="9">
    <location>
        <begin position="231"/>
        <end position="253"/>
    </location>
</feature>
<dbReference type="PROSITE" id="PS50928">
    <property type="entry name" value="ABC_TM1"/>
    <property type="match status" value="1"/>
</dbReference>
<dbReference type="EMBL" id="CP016027">
    <property type="protein sequence ID" value="ANJ68348.1"/>
    <property type="molecule type" value="Genomic_DNA"/>
</dbReference>
<dbReference type="PANTHER" id="PTHR30425:SF1">
    <property type="entry name" value="PHOSPHATE TRANSPORT SYSTEM PERMEASE PROTEIN PSTC"/>
    <property type="match status" value="1"/>
</dbReference>
<reference evidence="12 13" key="1">
    <citation type="submission" date="2016-06" db="EMBL/GenBank/DDBJ databases">
        <title>Insight into the functional genes involving in sulfur oxidation in Pearl River water.</title>
        <authorList>
            <person name="Luo J."/>
            <person name="Tan X."/>
            <person name="Lin W."/>
        </authorList>
    </citation>
    <scope>NUCLEOTIDE SEQUENCE [LARGE SCALE GENOMIC DNA]</scope>
    <source>
        <strain evidence="12 13">LS2</strain>
    </source>
</reference>
<dbReference type="InterPro" id="IPR035906">
    <property type="entry name" value="MetI-like_sf"/>
</dbReference>
<evidence type="ECO:0000313" key="13">
    <source>
        <dbReference type="Proteomes" id="UP000078596"/>
    </source>
</evidence>
<dbReference type="GO" id="GO:0005315">
    <property type="term" value="F:phosphate transmembrane transporter activity"/>
    <property type="evidence" value="ECO:0007669"/>
    <property type="project" value="InterPro"/>
</dbReference>
<accession>A0A191ZKH4</accession>
<keyword evidence="8 9" id="KW-0472">Membrane</keyword>
<dbReference type="CDD" id="cd06261">
    <property type="entry name" value="TM_PBP2"/>
    <property type="match status" value="1"/>
</dbReference>
<feature type="transmembrane region" description="Helical" evidence="9">
    <location>
        <begin position="78"/>
        <end position="108"/>
    </location>
</feature>
<evidence type="ECO:0000256" key="5">
    <source>
        <dbReference type="ARBA" id="ARBA00022592"/>
    </source>
</evidence>
<feature type="transmembrane region" description="Helical" evidence="9">
    <location>
        <begin position="290"/>
        <end position="313"/>
    </location>
</feature>
<evidence type="ECO:0000313" key="12">
    <source>
        <dbReference type="EMBL" id="ANJ68348.1"/>
    </source>
</evidence>
<feature type="transmembrane region" description="Helical" evidence="9">
    <location>
        <begin position="120"/>
        <end position="146"/>
    </location>
</feature>
<keyword evidence="10" id="KW-0997">Cell inner membrane</keyword>
<evidence type="ECO:0000256" key="10">
    <source>
        <dbReference type="RuleBase" id="RU363054"/>
    </source>
</evidence>
<dbReference type="RefSeq" id="WP_066102994.1">
    <property type="nucleotide sequence ID" value="NZ_CP016027.1"/>
</dbReference>
<dbReference type="NCBIfam" id="TIGR02138">
    <property type="entry name" value="phosphate_pstC"/>
    <property type="match status" value="1"/>
</dbReference>
<gene>
    <name evidence="12" type="ORF">A9404_07380</name>
</gene>
<dbReference type="GO" id="GO:0005886">
    <property type="term" value="C:plasma membrane"/>
    <property type="evidence" value="ECO:0007669"/>
    <property type="project" value="UniProtKB-SubCell"/>
</dbReference>
<evidence type="ECO:0000256" key="3">
    <source>
        <dbReference type="ARBA" id="ARBA00022448"/>
    </source>
</evidence>
<dbReference type="Proteomes" id="UP000078596">
    <property type="component" value="Chromosome"/>
</dbReference>
<keyword evidence="5 10" id="KW-0592">Phosphate transport</keyword>
<keyword evidence="4" id="KW-1003">Cell membrane</keyword>
<dbReference type="Gene3D" id="1.10.3720.10">
    <property type="entry name" value="MetI-like"/>
    <property type="match status" value="1"/>
</dbReference>
<evidence type="ECO:0000256" key="4">
    <source>
        <dbReference type="ARBA" id="ARBA00022475"/>
    </source>
</evidence>
<evidence type="ECO:0000256" key="7">
    <source>
        <dbReference type="ARBA" id="ARBA00022989"/>
    </source>
</evidence>
<name>A0A191ZKH4_9GAMM</name>
<evidence type="ECO:0000256" key="8">
    <source>
        <dbReference type="ARBA" id="ARBA00023136"/>
    </source>
</evidence>
<dbReference type="InterPro" id="IPR011864">
    <property type="entry name" value="Phosphate_PstC"/>
</dbReference>
<dbReference type="SUPFAM" id="SSF161098">
    <property type="entry name" value="MetI-like"/>
    <property type="match status" value="1"/>
</dbReference>
<dbReference type="OrthoDB" id="9785113at2"/>
<dbReference type="Pfam" id="PF00528">
    <property type="entry name" value="BPD_transp_1"/>
    <property type="match status" value="1"/>
</dbReference>
<proteinExistence type="inferred from homology"/>
<dbReference type="AlphaFoldDB" id="A0A191ZKH4"/>
<evidence type="ECO:0000256" key="9">
    <source>
        <dbReference type="RuleBase" id="RU363032"/>
    </source>
</evidence>
<keyword evidence="6 9" id="KW-0812">Transmembrane</keyword>
<evidence type="ECO:0000256" key="2">
    <source>
        <dbReference type="ARBA" id="ARBA00007069"/>
    </source>
</evidence>
<keyword evidence="13" id="KW-1185">Reference proteome</keyword>
<evidence type="ECO:0000259" key="11">
    <source>
        <dbReference type="PROSITE" id="PS50928"/>
    </source>
</evidence>
<evidence type="ECO:0000256" key="1">
    <source>
        <dbReference type="ARBA" id="ARBA00004651"/>
    </source>
</evidence>
<dbReference type="InterPro" id="IPR000515">
    <property type="entry name" value="MetI-like"/>
</dbReference>
<protein>
    <recommendedName>
        <fullName evidence="10">Phosphate transport system permease protein</fullName>
    </recommendedName>
</protein>